<reference evidence="2" key="1">
    <citation type="submission" date="2022-12" db="EMBL/GenBank/DDBJ databases">
        <authorList>
            <person name="Alioto T."/>
            <person name="Alioto T."/>
            <person name="Gomez Garrido J."/>
        </authorList>
    </citation>
    <scope>NUCLEOTIDE SEQUENCE</scope>
</reference>
<dbReference type="EMBL" id="OX395130">
    <property type="protein sequence ID" value="CAI5775372.1"/>
    <property type="molecule type" value="Genomic_DNA"/>
</dbReference>
<protein>
    <submittedName>
        <fullName evidence="2">Uncharacterized protein</fullName>
    </submittedName>
</protein>
<organism evidence="2 3">
    <name type="scientific">Podarcis lilfordi</name>
    <name type="common">Lilford's wall lizard</name>
    <dbReference type="NCBI Taxonomy" id="74358"/>
    <lineage>
        <taxon>Eukaryota</taxon>
        <taxon>Metazoa</taxon>
        <taxon>Chordata</taxon>
        <taxon>Craniata</taxon>
        <taxon>Vertebrata</taxon>
        <taxon>Euteleostomi</taxon>
        <taxon>Lepidosauria</taxon>
        <taxon>Squamata</taxon>
        <taxon>Bifurcata</taxon>
        <taxon>Unidentata</taxon>
        <taxon>Episquamata</taxon>
        <taxon>Laterata</taxon>
        <taxon>Lacertibaenia</taxon>
        <taxon>Lacertidae</taxon>
        <taxon>Podarcis</taxon>
    </lineage>
</organism>
<evidence type="ECO:0000313" key="2">
    <source>
        <dbReference type="EMBL" id="CAI5775372.1"/>
    </source>
</evidence>
<name>A0AA35P8B6_9SAUR</name>
<sequence length="179" mass="19111">MIILGSFTIWLMNDQKKQRFFLQLQRPRRCREESLSGTAGLAVGQDFFLLPPPSAERRAESPGGSEGFARSAPGLHPRAARGHVLRAKRRGEERGGGACLALGSARPARRSIHLAAGARARSAPDALPPAGPGSGRRGPQRPGARRRVRVGLGWAGLRPPAARRPRVLSLAARPAAGRC</sequence>
<keyword evidence="3" id="KW-1185">Reference proteome</keyword>
<feature type="compositionally biased region" description="Low complexity" evidence="1">
    <location>
        <begin position="116"/>
        <end position="125"/>
    </location>
</feature>
<dbReference type="AlphaFoldDB" id="A0AA35P8B6"/>
<evidence type="ECO:0000313" key="3">
    <source>
        <dbReference type="Proteomes" id="UP001178461"/>
    </source>
</evidence>
<feature type="region of interest" description="Disordered" evidence="1">
    <location>
        <begin position="116"/>
        <end position="145"/>
    </location>
</feature>
<dbReference type="Proteomes" id="UP001178461">
    <property type="component" value="Chromosome 5"/>
</dbReference>
<evidence type="ECO:0000256" key="1">
    <source>
        <dbReference type="SAM" id="MobiDB-lite"/>
    </source>
</evidence>
<feature type="region of interest" description="Disordered" evidence="1">
    <location>
        <begin position="52"/>
        <end position="81"/>
    </location>
</feature>
<proteinExistence type="predicted"/>
<gene>
    <name evidence="2" type="ORF">PODLI_1B024220</name>
</gene>
<accession>A0AA35P8B6</accession>